<dbReference type="InterPro" id="IPR000742">
    <property type="entry name" value="EGF"/>
</dbReference>
<name>A0A835WJR7_9CHLO</name>
<accession>A0A835WJR7</accession>
<dbReference type="InterPro" id="IPR004263">
    <property type="entry name" value="Exostosin"/>
</dbReference>
<dbReference type="EMBL" id="JAEHOD010000018">
    <property type="protein sequence ID" value="KAG2448125.1"/>
    <property type="molecule type" value="Genomic_DNA"/>
</dbReference>
<dbReference type="Proteomes" id="UP000613740">
    <property type="component" value="Unassembled WGS sequence"/>
</dbReference>
<dbReference type="AlphaFoldDB" id="A0A835WJR7"/>
<dbReference type="InterPro" id="IPR002049">
    <property type="entry name" value="LE_dom"/>
</dbReference>
<feature type="compositionally biased region" description="Low complexity" evidence="5">
    <location>
        <begin position="519"/>
        <end position="529"/>
    </location>
</feature>
<dbReference type="GO" id="GO:0016757">
    <property type="term" value="F:glycosyltransferase activity"/>
    <property type="evidence" value="ECO:0007669"/>
    <property type="project" value="InterPro"/>
</dbReference>
<dbReference type="GO" id="GO:0000139">
    <property type="term" value="C:Golgi membrane"/>
    <property type="evidence" value="ECO:0007669"/>
    <property type="project" value="UniProtKB-SubCell"/>
</dbReference>
<dbReference type="InterPro" id="IPR040911">
    <property type="entry name" value="Exostosin_GT47"/>
</dbReference>
<keyword evidence="3" id="KW-0333">Golgi apparatus</keyword>
<keyword evidence="4" id="KW-0245">EGF-like domain</keyword>
<dbReference type="Pfam" id="PF03016">
    <property type="entry name" value="Exostosin_GT47"/>
    <property type="match status" value="1"/>
</dbReference>
<keyword evidence="4" id="KW-1015">Disulfide bond</keyword>
<feature type="region of interest" description="Disordered" evidence="5">
    <location>
        <begin position="519"/>
        <end position="585"/>
    </location>
</feature>
<dbReference type="PROSITE" id="PS00022">
    <property type="entry name" value="EGF_1"/>
    <property type="match status" value="1"/>
</dbReference>
<feature type="compositionally biased region" description="Low complexity" evidence="5">
    <location>
        <begin position="568"/>
        <end position="582"/>
    </location>
</feature>
<dbReference type="PROSITE" id="PS50026">
    <property type="entry name" value="EGF_3"/>
    <property type="match status" value="1"/>
</dbReference>
<feature type="compositionally biased region" description="Acidic residues" evidence="5">
    <location>
        <begin position="543"/>
        <end position="567"/>
    </location>
</feature>
<dbReference type="PROSITE" id="PS01186">
    <property type="entry name" value="EGF_2"/>
    <property type="match status" value="1"/>
</dbReference>
<feature type="compositionally biased region" description="Basic and acidic residues" evidence="5">
    <location>
        <begin position="532"/>
        <end position="542"/>
    </location>
</feature>
<evidence type="ECO:0000259" key="6">
    <source>
        <dbReference type="PROSITE" id="PS50026"/>
    </source>
</evidence>
<evidence type="ECO:0000256" key="2">
    <source>
        <dbReference type="ARBA" id="ARBA00010271"/>
    </source>
</evidence>
<feature type="disulfide bond" evidence="4">
    <location>
        <begin position="29"/>
        <end position="38"/>
    </location>
</feature>
<reference evidence="7" key="1">
    <citation type="journal article" date="2020" name="bioRxiv">
        <title>Comparative genomics of Chlamydomonas.</title>
        <authorList>
            <person name="Craig R.J."/>
            <person name="Hasan A.R."/>
            <person name="Ness R.W."/>
            <person name="Keightley P.D."/>
        </authorList>
    </citation>
    <scope>NUCLEOTIDE SEQUENCE</scope>
    <source>
        <strain evidence="7">CCAP 11/173</strain>
    </source>
</reference>
<feature type="disulfide bond" evidence="4">
    <location>
        <begin position="10"/>
        <end position="20"/>
    </location>
</feature>
<evidence type="ECO:0000313" key="8">
    <source>
        <dbReference type="Proteomes" id="UP000613740"/>
    </source>
</evidence>
<evidence type="ECO:0000313" key="7">
    <source>
        <dbReference type="EMBL" id="KAG2448125.1"/>
    </source>
</evidence>
<protein>
    <recommendedName>
        <fullName evidence="6">EGF-like domain-containing protein</fullName>
    </recommendedName>
</protein>
<dbReference type="PANTHER" id="PTHR11062">
    <property type="entry name" value="EXOSTOSIN HEPARAN SULFATE GLYCOSYLTRANSFERASE -RELATED"/>
    <property type="match status" value="1"/>
</dbReference>
<dbReference type="OrthoDB" id="1924787at2759"/>
<comment type="subcellular location">
    <subcellularLocation>
        <location evidence="1">Golgi apparatus membrane</location>
        <topology evidence="1">Single-pass type II membrane protein</topology>
    </subcellularLocation>
</comment>
<keyword evidence="8" id="KW-1185">Reference proteome</keyword>
<gene>
    <name evidence="7" type="ORF">HYH02_006710</name>
</gene>
<organism evidence="7 8">
    <name type="scientific">Chlamydomonas schloesseri</name>
    <dbReference type="NCBI Taxonomy" id="2026947"/>
    <lineage>
        <taxon>Eukaryota</taxon>
        <taxon>Viridiplantae</taxon>
        <taxon>Chlorophyta</taxon>
        <taxon>core chlorophytes</taxon>
        <taxon>Chlorophyceae</taxon>
        <taxon>CS clade</taxon>
        <taxon>Chlamydomonadales</taxon>
        <taxon>Chlamydomonadaceae</taxon>
        <taxon>Chlamydomonas</taxon>
    </lineage>
</organism>
<evidence type="ECO:0000256" key="3">
    <source>
        <dbReference type="ARBA" id="ARBA00023034"/>
    </source>
</evidence>
<comment type="caution">
    <text evidence="7">The sequence shown here is derived from an EMBL/GenBank/DDBJ whole genome shotgun (WGS) entry which is preliminary data.</text>
</comment>
<dbReference type="PANTHER" id="PTHR11062:SF376">
    <property type="entry name" value="EXOSTOSIN FAMILY PROTEIN"/>
    <property type="match status" value="1"/>
</dbReference>
<dbReference type="CDD" id="cd00055">
    <property type="entry name" value="EGF_Lam"/>
    <property type="match status" value="1"/>
</dbReference>
<dbReference type="Gene3D" id="2.10.25.10">
    <property type="entry name" value="Laminin"/>
    <property type="match status" value="1"/>
</dbReference>
<evidence type="ECO:0000256" key="4">
    <source>
        <dbReference type="PROSITE-ProRule" id="PRU00076"/>
    </source>
</evidence>
<evidence type="ECO:0000256" key="5">
    <source>
        <dbReference type="SAM" id="MobiDB-lite"/>
    </source>
</evidence>
<evidence type="ECO:0000256" key="1">
    <source>
        <dbReference type="ARBA" id="ARBA00004323"/>
    </source>
</evidence>
<sequence length="643" mass="71610">MPWTPAVSRCPANCTRFGTCNEETGSCDCLRNRAGPDCSRKLMRPAMLQRCQDMGFKDVKECLSKDQLCVNACNKLGKCVAGVCHCKQGYYGIDCALSTGQDGKPVLLRDKAYATRAKRPWVYVYELPPELSAWYNHRRLDRPTHMLFAQRLLSSGARVADGDLADYYYIPVRQRSAPESGLLVDAIKYISLHYPWWNRTQGHKHFVIQTGDWGRAEMDPTLLRLTENMTWLTHWGLNINRSDKILRWIPSYRPEKDVVIPVFISPGHFVKFSMIHTPLNPANKVKPRDKAKFFFAGRICFNSKYPNKETWPHCDGDHWAYSAGVREKVFVSHWNRSGYHVARSEKRYGLYLARSVYCLAPPGAGHGQRQIQALFMGCVPVTIADGVAEPFEPALNWSDWGVRVAEADVPQLHTLLDDIGPEQLSEKQARMRCAAQHMLYSSITGGVFGEDGAFDAFETTLEVLRVRAEYPDARQDDFRKLDAAFDAFMDCREPPGPKPAFTRLSGLLPDAAELAQLQAEEAADAAAEAADAEARRSKGRSEDGDEDVAEEDYSEEVEEDSAAEDEVGAAGTAVAAPAKARPPAAPGTPPLLALCSHAYSDIHNHDRSCYYAMRGGGYMGVPGGAICARGFKSRLAQCPRLWA</sequence>
<comment type="caution">
    <text evidence="4">Lacks conserved residue(s) required for the propagation of feature annotation.</text>
</comment>
<comment type="similarity">
    <text evidence="2">Belongs to the glycosyltransferase 47 family.</text>
</comment>
<feature type="domain" description="EGF-like" evidence="6">
    <location>
        <begin position="6"/>
        <end position="39"/>
    </location>
</feature>
<proteinExistence type="inferred from homology"/>